<dbReference type="PANTHER" id="PTHR11380:SF16">
    <property type="entry name" value="TRANSCRIPTION INITIATION PROTEIN SPT3 HOMOLOG"/>
    <property type="match status" value="1"/>
</dbReference>
<dbReference type="InterPro" id="IPR003195">
    <property type="entry name" value="TFIID_TAF13"/>
</dbReference>
<evidence type="ECO:0000313" key="6">
    <source>
        <dbReference type="WBParaSite" id="PSU_v2.g4174.t1"/>
    </source>
</evidence>
<dbReference type="WBParaSite" id="PSU_v2.g4174.t1">
    <property type="protein sequence ID" value="PSU_v2.g4174.t1"/>
    <property type="gene ID" value="PSU_v2.g4174"/>
</dbReference>
<evidence type="ECO:0000256" key="4">
    <source>
        <dbReference type="ARBA" id="ARBA00023242"/>
    </source>
</evidence>
<proteinExistence type="predicted"/>
<keyword evidence="4" id="KW-0539">Nucleus</keyword>
<keyword evidence="2" id="KW-0805">Transcription regulation</keyword>
<evidence type="ECO:0000313" key="5">
    <source>
        <dbReference type="Proteomes" id="UP000887577"/>
    </source>
</evidence>
<protein>
    <submittedName>
        <fullName evidence="6">Uncharacterized protein</fullName>
    </submittedName>
</protein>
<keyword evidence="5" id="KW-1185">Reference proteome</keyword>
<sequence>MVQPKSTAIKISDYPVRKILRCLMFKNGDAEYPVEECITFVADLVFSHVKNIVQKTVEAAKKRNSQVPEIIDIIFQFRKNPKLLKRLYEYISLVNASYRMGKVYNVETNSVNEDNDDLSAPDDNVTTTSSAIAEKVLNAIKKLDVDGKLIDFMTSNVEDASKIERSKRCAARTASMSTEKYQRFAEASSYSFLLVGGRRSELYDAGFRYYTKAPEEFTHDMLIILNFCAMEMMTVLVENAFLNLLKQSQRIGISKDFHKLGAIQLENYKETANRIPPKNA</sequence>
<dbReference type="Pfam" id="PF02269">
    <property type="entry name" value="TFIID-18kDa"/>
    <property type="match status" value="1"/>
</dbReference>
<comment type="subcellular location">
    <subcellularLocation>
        <location evidence="1">Nucleus</location>
    </subcellularLocation>
</comment>
<organism evidence="5 6">
    <name type="scientific">Panagrolaimus superbus</name>
    <dbReference type="NCBI Taxonomy" id="310955"/>
    <lineage>
        <taxon>Eukaryota</taxon>
        <taxon>Metazoa</taxon>
        <taxon>Ecdysozoa</taxon>
        <taxon>Nematoda</taxon>
        <taxon>Chromadorea</taxon>
        <taxon>Rhabditida</taxon>
        <taxon>Tylenchina</taxon>
        <taxon>Panagrolaimomorpha</taxon>
        <taxon>Panagrolaimoidea</taxon>
        <taxon>Panagrolaimidae</taxon>
        <taxon>Panagrolaimus</taxon>
    </lineage>
</organism>
<evidence type="ECO:0000256" key="2">
    <source>
        <dbReference type="ARBA" id="ARBA00023015"/>
    </source>
</evidence>
<dbReference type="Proteomes" id="UP000887577">
    <property type="component" value="Unplaced"/>
</dbReference>
<reference evidence="6" key="1">
    <citation type="submission" date="2022-11" db="UniProtKB">
        <authorList>
            <consortium name="WormBaseParasite"/>
        </authorList>
    </citation>
    <scope>IDENTIFICATION</scope>
</reference>
<dbReference type="GO" id="GO:0006366">
    <property type="term" value="P:transcription by RNA polymerase II"/>
    <property type="evidence" value="ECO:0007669"/>
    <property type="project" value="InterPro"/>
</dbReference>
<evidence type="ECO:0000256" key="3">
    <source>
        <dbReference type="ARBA" id="ARBA00023163"/>
    </source>
</evidence>
<accession>A0A914YW21</accession>
<name>A0A914YW21_9BILA</name>
<dbReference type="PANTHER" id="PTHR11380">
    <property type="entry name" value="TRANSCRIPTION INITIATION FACTOR TFIID/SUPT3-RELATED"/>
    <property type="match status" value="1"/>
</dbReference>
<keyword evidence="3" id="KW-0804">Transcription</keyword>
<dbReference type="GO" id="GO:0005634">
    <property type="term" value="C:nucleus"/>
    <property type="evidence" value="ECO:0007669"/>
    <property type="project" value="UniProtKB-SubCell"/>
</dbReference>
<evidence type="ECO:0000256" key="1">
    <source>
        <dbReference type="ARBA" id="ARBA00004123"/>
    </source>
</evidence>
<dbReference type="AlphaFoldDB" id="A0A914YW21"/>